<dbReference type="Gene3D" id="3.40.50.450">
    <property type="match status" value="1"/>
</dbReference>
<protein>
    <submittedName>
        <fullName evidence="1">Putative phage-like protein YoqJ</fullName>
    </submittedName>
</protein>
<name>A0A288QWL5_9LACO</name>
<dbReference type="Proteomes" id="UP000254912">
    <property type="component" value="Unassembled WGS sequence"/>
</dbReference>
<dbReference type="PIRSF" id="PIRSF021290">
    <property type="entry name" value="DUF1273"/>
    <property type="match status" value="1"/>
</dbReference>
<reference evidence="1 2" key="1">
    <citation type="submission" date="2018-07" db="EMBL/GenBank/DDBJ databases">
        <title>Genomic Encyclopedia of Type Strains, Phase III (KMG-III): the genomes of soil and plant-associated and newly described type strains.</title>
        <authorList>
            <person name="Whitman W."/>
        </authorList>
    </citation>
    <scope>NUCLEOTIDE SEQUENCE [LARGE SCALE GENOMIC DNA]</scope>
    <source>
        <strain evidence="1 2">CECT 7031</strain>
    </source>
</reference>
<sequence length="186" mass="21607">MSRIWITGFRGFELGIFNNKDPKRQVIIFALQKLLRNEIEDGADWLITGGQMGIEQLAIEAALELKEAYPEFRVALMTPFKNFGSQWKEANQAALLKLKTQVDFTSSVSQLSYTSPQQLHDYQNFMLAHTEKAIIFYDEQAEESKARYDFLVAKKAAENANYELTVVDFDRLQEFADEYQESQREW</sequence>
<comment type="caution">
    <text evidence="1">The sequence shown here is derived from an EMBL/GenBank/DDBJ whole genome shotgun (WGS) entry which is preliminary data.</text>
</comment>
<evidence type="ECO:0000313" key="2">
    <source>
        <dbReference type="Proteomes" id="UP000254912"/>
    </source>
</evidence>
<dbReference type="EMBL" id="QRAS01000001">
    <property type="protein sequence ID" value="RDL11785.1"/>
    <property type="molecule type" value="Genomic_DNA"/>
</dbReference>
<dbReference type="AlphaFoldDB" id="A0A288QWL5"/>
<dbReference type="PANTHER" id="PTHR38440:SF1">
    <property type="entry name" value="UPF0398 PROTEIN SPR0331"/>
    <property type="match status" value="1"/>
</dbReference>
<keyword evidence="2" id="KW-1185">Reference proteome</keyword>
<organism evidence="1 2">
    <name type="scientific">Weissella soli</name>
    <dbReference type="NCBI Taxonomy" id="155866"/>
    <lineage>
        <taxon>Bacteria</taxon>
        <taxon>Bacillati</taxon>
        <taxon>Bacillota</taxon>
        <taxon>Bacilli</taxon>
        <taxon>Lactobacillales</taxon>
        <taxon>Lactobacillaceae</taxon>
        <taxon>Weissella</taxon>
    </lineage>
</organism>
<dbReference type="Pfam" id="PF06908">
    <property type="entry name" value="YpsA"/>
    <property type="match status" value="1"/>
</dbReference>
<dbReference type="InterPro" id="IPR010697">
    <property type="entry name" value="YspA"/>
</dbReference>
<dbReference type="PANTHER" id="PTHR38440">
    <property type="entry name" value="UPF0398 PROTEIN YPSA"/>
    <property type="match status" value="1"/>
</dbReference>
<proteinExistence type="predicted"/>
<accession>A0A288QWL5</accession>
<dbReference type="RefSeq" id="WP_070229856.1">
    <property type="nucleotide sequence ID" value="NZ_BJYO01000002.1"/>
</dbReference>
<dbReference type="GeneID" id="94545779"/>
<dbReference type="NCBIfam" id="NF010181">
    <property type="entry name" value="PRK13660.1"/>
    <property type="match status" value="1"/>
</dbReference>
<dbReference type="KEGG" id="wso:WSWS_00574"/>
<gene>
    <name evidence="1" type="ORF">DFP99_0203</name>
</gene>
<dbReference type="OrthoDB" id="2301957at2"/>
<dbReference type="SUPFAM" id="SSF102405">
    <property type="entry name" value="MCP/YpsA-like"/>
    <property type="match status" value="1"/>
</dbReference>
<evidence type="ECO:0000313" key="1">
    <source>
        <dbReference type="EMBL" id="RDL11785.1"/>
    </source>
</evidence>